<dbReference type="PANTHER" id="PTHR43713:SF3">
    <property type="entry name" value="GLUTAMATE-1-SEMIALDEHYDE 2,1-AMINOMUTASE 1, CHLOROPLASTIC-RELATED"/>
    <property type="match status" value="1"/>
</dbReference>
<evidence type="ECO:0000256" key="1">
    <source>
        <dbReference type="ARBA" id="ARBA00001933"/>
    </source>
</evidence>
<organism evidence="4 5">
    <name type="scientific">Actinocrinis puniceicyclus</name>
    <dbReference type="NCBI Taxonomy" id="977794"/>
    <lineage>
        <taxon>Bacteria</taxon>
        <taxon>Bacillati</taxon>
        <taxon>Actinomycetota</taxon>
        <taxon>Actinomycetes</taxon>
        <taxon>Catenulisporales</taxon>
        <taxon>Actinospicaceae</taxon>
        <taxon>Actinocrinis</taxon>
    </lineage>
</organism>
<dbReference type="AlphaFoldDB" id="A0A8J7WT65"/>
<dbReference type="InterPro" id="IPR015421">
    <property type="entry name" value="PyrdxlP-dep_Trfase_major"/>
</dbReference>
<proteinExistence type="inferred from homology"/>
<evidence type="ECO:0000256" key="2">
    <source>
        <dbReference type="ARBA" id="ARBA00022898"/>
    </source>
</evidence>
<dbReference type="GO" id="GO:0030170">
    <property type="term" value="F:pyridoxal phosphate binding"/>
    <property type="evidence" value="ECO:0007669"/>
    <property type="project" value="InterPro"/>
</dbReference>
<dbReference type="InterPro" id="IPR005814">
    <property type="entry name" value="Aminotrans_3"/>
</dbReference>
<dbReference type="GO" id="GO:0008483">
    <property type="term" value="F:transaminase activity"/>
    <property type="evidence" value="ECO:0007669"/>
    <property type="project" value="UniProtKB-KW"/>
</dbReference>
<dbReference type="Gene3D" id="3.40.640.10">
    <property type="entry name" value="Type I PLP-dependent aspartate aminotransferase-like (Major domain)"/>
    <property type="match status" value="1"/>
</dbReference>
<protein>
    <submittedName>
        <fullName evidence="4">Aminotransferase class III-fold pyridoxal phosphate-dependent enzyme</fullName>
    </submittedName>
</protein>
<evidence type="ECO:0000313" key="4">
    <source>
        <dbReference type="EMBL" id="MBS2966305.1"/>
    </source>
</evidence>
<dbReference type="RefSeq" id="WP_211471251.1">
    <property type="nucleotide sequence ID" value="NZ_JAGSXH010000137.1"/>
</dbReference>
<evidence type="ECO:0000256" key="3">
    <source>
        <dbReference type="RuleBase" id="RU003560"/>
    </source>
</evidence>
<dbReference type="Proteomes" id="UP000677913">
    <property type="component" value="Unassembled WGS sequence"/>
</dbReference>
<dbReference type="InterPro" id="IPR015424">
    <property type="entry name" value="PyrdxlP-dep_Trfase"/>
</dbReference>
<keyword evidence="4" id="KW-0032">Aminotransferase</keyword>
<gene>
    <name evidence="4" type="ORF">KGA66_24885</name>
</gene>
<keyword evidence="4" id="KW-0808">Transferase</keyword>
<dbReference type="PANTHER" id="PTHR43713">
    <property type="entry name" value="GLUTAMATE-1-SEMIALDEHYDE 2,1-AMINOMUTASE"/>
    <property type="match status" value="1"/>
</dbReference>
<dbReference type="InterPro" id="IPR049704">
    <property type="entry name" value="Aminotrans_3_PPA_site"/>
</dbReference>
<accession>A0A8J7WT65</accession>
<dbReference type="Gene3D" id="3.90.1150.10">
    <property type="entry name" value="Aspartate Aminotransferase, domain 1"/>
    <property type="match status" value="1"/>
</dbReference>
<sequence>MSSGTEAGGSAAGAGARAAGGHRYAISHYPDVPAVEQRLHRLVHSPLRALPPEALARYEAWYERHAGASKALAAEAEQYIPGGVQHNLALNEPWPLAVRAAEGAYLTDLDGNRYIDFLQAGGPTVLGSNYAPVREKVLELLASCGPVTGMLHEYEVKLARLIHDFMPAVQRFRMLGSGTEGVMAAVRAARAYTGKQHIVKIGGAYHGWSDQVVYGLRIPGTGSLEATGIPAGALERTHELAPGDGDALGALLDKLEQDGGTAAVIVEPVGPESGTHPAAPGYNAHVRELCDRHGALLVFDEVVTGFRLGMGGAQGYFGVTPDLTVFGKCVAGGYPAAGGVGGRQQVMDVFAGGLTAAGQRVFVGGTLSANPLSCAAGYHALAEMDRTGAPARAGAAGDRLRAGLEALIAARDLPYVTYNFGSIVHLHTSGVLHLTLDDPDFFAELGPRRDMLGHMSTAFAAEGVITLAGSRLYTSMADTDEVVDEALAAFARVFAQVA</sequence>
<dbReference type="PROSITE" id="PS00600">
    <property type="entry name" value="AA_TRANSFER_CLASS_3"/>
    <property type="match status" value="1"/>
</dbReference>
<dbReference type="EMBL" id="JAGSXH010000137">
    <property type="protein sequence ID" value="MBS2966305.1"/>
    <property type="molecule type" value="Genomic_DNA"/>
</dbReference>
<reference evidence="4" key="1">
    <citation type="submission" date="2021-04" db="EMBL/GenBank/DDBJ databases">
        <title>Genome based classification of Actinospica acidithermotolerans sp. nov., an actinobacterium isolated from an Indonesian hot spring.</title>
        <authorList>
            <person name="Kusuma A.B."/>
            <person name="Putra K.E."/>
            <person name="Nafisah S."/>
            <person name="Loh J."/>
            <person name="Nouioui I."/>
            <person name="Goodfellow M."/>
        </authorList>
    </citation>
    <scope>NUCLEOTIDE SEQUENCE</scope>
    <source>
        <strain evidence="4">DSM 45618</strain>
    </source>
</reference>
<keyword evidence="5" id="KW-1185">Reference proteome</keyword>
<dbReference type="Pfam" id="PF00202">
    <property type="entry name" value="Aminotran_3"/>
    <property type="match status" value="1"/>
</dbReference>
<keyword evidence="2 3" id="KW-0663">Pyridoxal phosphate</keyword>
<evidence type="ECO:0000313" key="5">
    <source>
        <dbReference type="Proteomes" id="UP000677913"/>
    </source>
</evidence>
<comment type="caution">
    <text evidence="4">The sequence shown here is derived from an EMBL/GenBank/DDBJ whole genome shotgun (WGS) entry which is preliminary data.</text>
</comment>
<dbReference type="InterPro" id="IPR015422">
    <property type="entry name" value="PyrdxlP-dep_Trfase_small"/>
</dbReference>
<comment type="similarity">
    <text evidence="3">Belongs to the class-III pyridoxal-phosphate-dependent aminotransferase family.</text>
</comment>
<name>A0A8J7WT65_9ACTN</name>
<comment type="cofactor">
    <cofactor evidence="1">
        <name>pyridoxal 5'-phosphate</name>
        <dbReference type="ChEBI" id="CHEBI:597326"/>
    </cofactor>
</comment>
<dbReference type="SUPFAM" id="SSF53383">
    <property type="entry name" value="PLP-dependent transferases"/>
    <property type="match status" value="1"/>
</dbReference>